<keyword evidence="3" id="KW-1185">Reference proteome</keyword>
<evidence type="ECO:0000256" key="1">
    <source>
        <dbReference type="SAM" id="MobiDB-lite"/>
    </source>
</evidence>
<feature type="compositionally biased region" description="Basic and acidic residues" evidence="1">
    <location>
        <begin position="171"/>
        <end position="187"/>
    </location>
</feature>
<name>A0ABQ8RW61_PERAM</name>
<accession>A0ABQ8RW61</accession>
<reference evidence="2 3" key="1">
    <citation type="journal article" date="2022" name="Allergy">
        <title>Genome assembly and annotation of Periplaneta americana reveal a comprehensive cockroach allergen profile.</title>
        <authorList>
            <person name="Wang L."/>
            <person name="Xiong Q."/>
            <person name="Saelim N."/>
            <person name="Wang L."/>
            <person name="Nong W."/>
            <person name="Wan A.T."/>
            <person name="Shi M."/>
            <person name="Liu X."/>
            <person name="Cao Q."/>
            <person name="Hui J.H.L."/>
            <person name="Sookrung N."/>
            <person name="Leung T.F."/>
            <person name="Tungtrongchitr A."/>
            <person name="Tsui S.K.W."/>
        </authorList>
    </citation>
    <scope>NUCLEOTIDE SEQUENCE [LARGE SCALE GENOMIC DNA]</scope>
    <source>
        <strain evidence="2">PWHHKU_190912</strain>
    </source>
</reference>
<proteinExistence type="predicted"/>
<comment type="caution">
    <text evidence="2">The sequence shown here is derived from an EMBL/GenBank/DDBJ whole genome shotgun (WGS) entry which is preliminary data.</text>
</comment>
<feature type="region of interest" description="Disordered" evidence="1">
    <location>
        <begin position="171"/>
        <end position="210"/>
    </location>
</feature>
<dbReference type="EMBL" id="JAJSOF020000041">
    <property type="protein sequence ID" value="KAJ4425967.1"/>
    <property type="molecule type" value="Genomic_DNA"/>
</dbReference>
<feature type="region of interest" description="Disordered" evidence="1">
    <location>
        <begin position="414"/>
        <end position="433"/>
    </location>
</feature>
<evidence type="ECO:0000313" key="3">
    <source>
        <dbReference type="Proteomes" id="UP001148838"/>
    </source>
</evidence>
<dbReference type="Proteomes" id="UP001148838">
    <property type="component" value="Unassembled WGS sequence"/>
</dbReference>
<gene>
    <name evidence="2" type="ORF">ANN_27593</name>
</gene>
<sequence>MAYYSEEYVNQGKAFTSEVEVEEDPMPISFPVVKLESQERNLLYQNATRIKGEHVDQSHDLTSEVKSEEDPEAISFPVMKREPEEQNLLTCVKEEYVEHSHGLKFKVKSEKDPEPISFPVVKRESEERNFLNLHVTGRKKENVNQSPDLTSEIKLEKDPEPISFPVVKREPEEEQIDSHTVNEEPRAEVTAQDNEVLTESGRPCTARSPDNVQRVNNTVVADKSVTVIELSLQVGIGEASVCRILKQLGKLKESLRRTRFEDDKPLVHAGKTGSVVLLQTFTVQLYKPSFRGGGDDVEKRFYSEYLSFRIAATNERNVSSEFDSLLLENNEIVCEVRKNSGSSGKPSRTREDGKKYESESSKIYVSNSANLSGHSPKDAGKKPFNAMFVISVFQGQEQKLLDQHVTGIKQKHVEQSHDLTSKVKSEKDPEPISFPVMKREPETVFVGVNVLKTGILDAVITFNDGSFSRNKVLELMGIKPSTRIQLECALHAINVRRVKEAEKAVQTQTKEYRTAKRK</sequence>
<feature type="region of interest" description="Disordered" evidence="1">
    <location>
        <begin position="337"/>
        <end position="359"/>
    </location>
</feature>
<organism evidence="2 3">
    <name type="scientific">Periplaneta americana</name>
    <name type="common">American cockroach</name>
    <name type="synonym">Blatta americana</name>
    <dbReference type="NCBI Taxonomy" id="6978"/>
    <lineage>
        <taxon>Eukaryota</taxon>
        <taxon>Metazoa</taxon>
        <taxon>Ecdysozoa</taxon>
        <taxon>Arthropoda</taxon>
        <taxon>Hexapoda</taxon>
        <taxon>Insecta</taxon>
        <taxon>Pterygota</taxon>
        <taxon>Neoptera</taxon>
        <taxon>Polyneoptera</taxon>
        <taxon>Dictyoptera</taxon>
        <taxon>Blattodea</taxon>
        <taxon>Blattoidea</taxon>
        <taxon>Blattidae</taxon>
        <taxon>Blattinae</taxon>
        <taxon>Periplaneta</taxon>
    </lineage>
</organism>
<feature type="compositionally biased region" description="Basic and acidic residues" evidence="1">
    <location>
        <begin position="348"/>
        <end position="359"/>
    </location>
</feature>
<evidence type="ECO:0000313" key="2">
    <source>
        <dbReference type="EMBL" id="KAJ4425967.1"/>
    </source>
</evidence>
<protein>
    <submittedName>
        <fullName evidence="2">Uncharacterized protein</fullName>
    </submittedName>
</protein>
<feature type="compositionally biased region" description="Basic and acidic residues" evidence="1">
    <location>
        <begin position="414"/>
        <end position="430"/>
    </location>
</feature>